<proteinExistence type="predicted"/>
<accession>A0A6I9WRS3</accession>
<gene>
    <name evidence="2" type="primary">LOC105433142</name>
</gene>
<dbReference type="Proteomes" id="UP000504615">
    <property type="component" value="Unplaced"/>
</dbReference>
<reference evidence="2" key="1">
    <citation type="submission" date="2025-08" db="UniProtKB">
        <authorList>
            <consortium name="RefSeq"/>
        </authorList>
    </citation>
    <scope>IDENTIFICATION</scope>
</reference>
<keyword evidence="1" id="KW-1185">Reference proteome</keyword>
<dbReference type="GeneID" id="105433142"/>
<dbReference type="AlphaFoldDB" id="A0A6I9WRS3"/>
<name>A0A6I9WRS3_9HYME</name>
<evidence type="ECO:0000313" key="1">
    <source>
        <dbReference type="Proteomes" id="UP000504615"/>
    </source>
</evidence>
<dbReference type="OrthoDB" id="7554029at2759"/>
<sequence>MTYLGMAFNAYNWIMSNNTKNIILHKTVNLLQLVQYRHKKMLRVSNNLLQRRVVNGIREDMIISLDNVIRENEVLRIGIGDVDEYDIDNFELIAFYNWQSKLRIRKILMNNINTLMSKIYCAFIKRYSSLYFVLTNYCKKATSFLRNNRKLLKSSKIHRKEEQNSCCKYHFLKQLISYCNIAAEFFEKGLIKLAD</sequence>
<dbReference type="KEGG" id="pbar:105433142"/>
<dbReference type="RefSeq" id="XP_011646582.1">
    <property type="nucleotide sequence ID" value="XM_011648280.2"/>
</dbReference>
<evidence type="ECO:0000313" key="2">
    <source>
        <dbReference type="RefSeq" id="XP_011646582.1"/>
    </source>
</evidence>
<protein>
    <submittedName>
        <fullName evidence="2">Uncharacterized protein LOC105433142</fullName>
    </submittedName>
</protein>
<organism evidence="1 2">
    <name type="scientific">Pogonomyrmex barbatus</name>
    <name type="common">red harvester ant</name>
    <dbReference type="NCBI Taxonomy" id="144034"/>
    <lineage>
        <taxon>Eukaryota</taxon>
        <taxon>Metazoa</taxon>
        <taxon>Ecdysozoa</taxon>
        <taxon>Arthropoda</taxon>
        <taxon>Hexapoda</taxon>
        <taxon>Insecta</taxon>
        <taxon>Pterygota</taxon>
        <taxon>Neoptera</taxon>
        <taxon>Endopterygota</taxon>
        <taxon>Hymenoptera</taxon>
        <taxon>Apocrita</taxon>
        <taxon>Aculeata</taxon>
        <taxon>Formicoidea</taxon>
        <taxon>Formicidae</taxon>
        <taxon>Myrmicinae</taxon>
        <taxon>Pogonomyrmex</taxon>
    </lineage>
</organism>